<sequence length="279" mass="30944">MIAEGFKPEQQYETLRNSSVETVRRAIRNGNYRGHTAGLGKGLLQCNLVVLPERYAVDFFRFCQRNPKPCPLVGVSETGSPMMKTLGADIDIRTDVPGYIVYREGLPAEEVPNIIDLWQDDFVAFALGCSFTFEHALMQNGIELRHIETNLTVPMFRTSIKLHEAGPFSGETVVSMRPIPRNDVERVAAISRKFPYAHGAPIHIGSPEEIGIKDIKSPDWGNAVDVRPDEVPVFWACGVTPQNVLAQAKPTISITHKPGLMLITDVPEDAEIPVLSQQQ</sequence>
<dbReference type="SUPFAM" id="SSF160920">
    <property type="entry name" value="PSTPO5379-like"/>
    <property type="match status" value="1"/>
</dbReference>
<evidence type="ECO:0000256" key="3">
    <source>
        <dbReference type="HAMAP-Rule" id="MF_01830"/>
    </source>
</evidence>
<gene>
    <name evidence="4" type="ORF">O4H49_17485</name>
</gene>
<evidence type="ECO:0000256" key="1">
    <source>
        <dbReference type="ARBA" id="ARBA00007896"/>
    </source>
</evidence>
<organism evidence="4 5">
    <name type="scientific">Kiloniella laminariae</name>
    <dbReference type="NCBI Taxonomy" id="454162"/>
    <lineage>
        <taxon>Bacteria</taxon>
        <taxon>Pseudomonadati</taxon>
        <taxon>Pseudomonadota</taxon>
        <taxon>Alphaproteobacteria</taxon>
        <taxon>Rhodospirillales</taxon>
        <taxon>Kiloniellaceae</taxon>
        <taxon>Kiloniella</taxon>
    </lineage>
</organism>
<reference evidence="4" key="1">
    <citation type="submission" date="2022-12" db="EMBL/GenBank/DDBJ databases">
        <title>Bacterial isolates from different developmental stages of Nematostella vectensis.</title>
        <authorList>
            <person name="Fraune S."/>
        </authorList>
    </citation>
    <scope>NUCLEOTIDE SEQUENCE</scope>
    <source>
        <strain evidence="4">G21630-S1</strain>
    </source>
</reference>
<dbReference type="EMBL" id="JAPWGY010000008">
    <property type="protein sequence ID" value="MCZ4282585.1"/>
    <property type="molecule type" value="Genomic_DNA"/>
</dbReference>
<dbReference type="NCBIfam" id="NF003969">
    <property type="entry name" value="PRK05463.1"/>
    <property type="match status" value="1"/>
</dbReference>
<dbReference type="RefSeq" id="WP_269424731.1">
    <property type="nucleotide sequence ID" value="NZ_JAPWGY010000008.1"/>
</dbReference>
<keyword evidence="2 3" id="KW-0456">Lyase</keyword>
<dbReference type="Gene3D" id="3.40.1640.10">
    <property type="entry name" value="PSTPO5379-like"/>
    <property type="match status" value="1"/>
</dbReference>
<comment type="caution">
    <text evidence="4">The sequence shown here is derived from an EMBL/GenBank/DDBJ whole genome shotgun (WGS) entry which is preliminary data.</text>
</comment>
<dbReference type="PANTHER" id="PTHR32022:SF10">
    <property type="entry name" value="D-GLUTAMATE CYCLASE, MITOCHONDRIAL"/>
    <property type="match status" value="1"/>
</dbReference>
<dbReference type="EC" id="4.2.1.-" evidence="3"/>
<dbReference type="InterPro" id="IPR016938">
    <property type="entry name" value="UPF0317"/>
</dbReference>
<comment type="similarity">
    <text evidence="1 3">Belongs to the D-glutamate cyclase family.</text>
</comment>
<proteinExistence type="inferred from homology"/>
<evidence type="ECO:0000313" key="4">
    <source>
        <dbReference type="EMBL" id="MCZ4282585.1"/>
    </source>
</evidence>
<name>A0ABT4LNW6_9PROT</name>
<dbReference type="PIRSF" id="PIRSF029755">
    <property type="entry name" value="UCP029755"/>
    <property type="match status" value="1"/>
</dbReference>
<dbReference type="Pfam" id="PF07286">
    <property type="entry name" value="D-Glu_cyclase"/>
    <property type="match status" value="1"/>
</dbReference>
<dbReference type="Gene3D" id="3.30.2040.10">
    <property type="entry name" value="PSTPO5379-like domain"/>
    <property type="match status" value="1"/>
</dbReference>
<dbReference type="PANTHER" id="PTHR32022">
    <property type="entry name" value="D-GLUTAMATE CYCLASE, MITOCHONDRIAL"/>
    <property type="match status" value="1"/>
</dbReference>
<dbReference type="HAMAP" id="MF_01830">
    <property type="entry name" value="Hydro_lyase"/>
    <property type="match status" value="1"/>
</dbReference>
<dbReference type="InterPro" id="IPR038021">
    <property type="entry name" value="Putative_hydro-lyase"/>
</dbReference>
<dbReference type="Proteomes" id="UP001069802">
    <property type="component" value="Unassembled WGS sequence"/>
</dbReference>
<keyword evidence="5" id="KW-1185">Reference proteome</keyword>
<evidence type="ECO:0000256" key="2">
    <source>
        <dbReference type="ARBA" id="ARBA00023239"/>
    </source>
</evidence>
<evidence type="ECO:0000313" key="5">
    <source>
        <dbReference type="Proteomes" id="UP001069802"/>
    </source>
</evidence>
<accession>A0ABT4LNW6</accession>
<dbReference type="InterPro" id="IPR009906">
    <property type="entry name" value="D-Glu_cyclase"/>
</dbReference>
<protein>
    <recommendedName>
        <fullName evidence="3">Putative hydro-lyase O4H49_17485</fullName>
        <ecNumber evidence="3">4.2.1.-</ecNumber>
    </recommendedName>
</protein>